<dbReference type="InterPro" id="IPR035914">
    <property type="entry name" value="Sperma_CUB_dom_sf"/>
</dbReference>
<keyword evidence="12" id="KW-1185">Reference proteome</keyword>
<dbReference type="SMART" id="SM00042">
    <property type="entry name" value="CUB"/>
    <property type="match status" value="1"/>
</dbReference>
<sequence>MTVRFRSDGSIQNVGFYAQYNSFPRGLLPVSTIPSVPSTDYPNLNYSCGGFLSQASGYFSSPFYPDNYPNNARCVWDIKVPSNHLVTITFRDVQLEGGCNYDYIEVFNGPSHSSPIIARVCDGAVRSFTSSSNFMSIRFVTDGSITRRGFRAEYRSIRSNDSTSLSCLPDHMLASVSRSYLQSLGYSARDIVIPWWNGSYLCHPQITPTQVIFTIPYRNCGTFKQVDNDTISYSNLLRAAVTNGIIKRRKDLNIHISCKMLQNTWVNTMYITNDTLEIKEVQYGGYNVNISFYTSSSFSRPVTSSPYVVDLDQNLYLQAEIIHSDTSLALFVDTCVASPYPNDFTSLTYDIIRSGCVRDVTYQTYSSSSPHIARFKFNSFHFLNRFPSVYLQCKLVVCRAYDYSSRCYRGCIVRSKRDVSSYQEKVDVVLGPIQLQGPHEKKSLSKRSPSDPHAH</sequence>
<protein>
    <submittedName>
        <fullName evidence="13">Deleted in malignant brain tumors 1 protein-like</fullName>
    </submittedName>
</protein>
<dbReference type="PANTHER" id="PTHR14002:SF38">
    <property type="entry name" value="CUB AND ZONA PELLUCIDA-LIKE DOMAIN-CONTAINING PROTEIN 1"/>
    <property type="match status" value="1"/>
</dbReference>
<evidence type="ECO:0000313" key="13">
    <source>
        <dbReference type="RefSeq" id="XP_012877446.1"/>
    </source>
</evidence>
<evidence type="ECO:0000256" key="4">
    <source>
        <dbReference type="ARBA" id="ARBA00022729"/>
    </source>
</evidence>
<dbReference type="SUPFAM" id="SSF49854">
    <property type="entry name" value="Spermadhesin, CUB domain"/>
    <property type="match status" value="1"/>
</dbReference>
<dbReference type="GeneID" id="105989784"/>
<evidence type="ECO:0000256" key="9">
    <source>
        <dbReference type="PROSITE-ProRule" id="PRU00059"/>
    </source>
</evidence>
<keyword evidence="7" id="KW-0325">Glycoprotein</keyword>
<reference evidence="13" key="1">
    <citation type="submission" date="2025-08" db="UniProtKB">
        <authorList>
            <consortium name="RefSeq"/>
        </authorList>
    </citation>
    <scope>IDENTIFICATION</scope>
    <source>
        <tissue evidence="13">Kidney</tissue>
    </source>
</reference>
<evidence type="ECO:0000256" key="5">
    <source>
        <dbReference type="ARBA" id="ARBA00022737"/>
    </source>
</evidence>
<evidence type="ECO:0000256" key="2">
    <source>
        <dbReference type="ARBA" id="ARBA00004613"/>
    </source>
</evidence>
<dbReference type="Gene3D" id="2.60.40.3210">
    <property type="entry name" value="Zona pellucida, ZP-N domain"/>
    <property type="match status" value="1"/>
</dbReference>
<proteinExistence type="predicted"/>
<keyword evidence="5" id="KW-0677">Repeat</keyword>
<dbReference type="FunFam" id="2.60.40.4100:FF:000005">
    <property type="entry name" value="Deleted in malignant brain tumors 1"/>
    <property type="match status" value="1"/>
</dbReference>
<organism evidence="12 13">
    <name type="scientific">Dipodomys ordii</name>
    <name type="common">Ord's kangaroo rat</name>
    <dbReference type="NCBI Taxonomy" id="10020"/>
    <lineage>
        <taxon>Eukaryota</taxon>
        <taxon>Metazoa</taxon>
        <taxon>Chordata</taxon>
        <taxon>Craniata</taxon>
        <taxon>Vertebrata</taxon>
        <taxon>Euteleostomi</taxon>
        <taxon>Mammalia</taxon>
        <taxon>Eutheria</taxon>
        <taxon>Euarchontoglires</taxon>
        <taxon>Glires</taxon>
        <taxon>Rodentia</taxon>
        <taxon>Castorimorpha</taxon>
        <taxon>Heteromyidae</taxon>
        <taxon>Dipodomyinae</taxon>
        <taxon>Dipodomys</taxon>
    </lineage>
</organism>
<dbReference type="KEGG" id="dord:105989784"/>
<comment type="caution">
    <text evidence="9">Lacks conserved residue(s) required for the propagation of feature annotation.</text>
</comment>
<feature type="domain" description="ZP" evidence="11">
    <location>
        <begin position="166"/>
        <end position="414"/>
    </location>
</feature>
<dbReference type="InterPro" id="IPR055356">
    <property type="entry name" value="ZP-N"/>
</dbReference>
<evidence type="ECO:0000256" key="1">
    <source>
        <dbReference type="ARBA" id="ARBA00004160"/>
    </source>
</evidence>
<feature type="domain" description="CUB" evidence="10">
    <location>
        <begin position="48"/>
        <end position="157"/>
    </location>
</feature>
<dbReference type="InterPro" id="IPR001507">
    <property type="entry name" value="ZP_dom"/>
</dbReference>
<evidence type="ECO:0000256" key="3">
    <source>
        <dbReference type="ARBA" id="ARBA00022525"/>
    </source>
</evidence>
<dbReference type="GO" id="GO:0005576">
    <property type="term" value="C:extracellular region"/>
    <property type="evidence" value="ECO:0007669"/>
    <property type="project" value="UniProtKB-SubCell"/>
</dbReference>
<comment type="subcellular location">
    <subcellularLocation>
        <location evidence="1">Cytoplasmic vesicle</location>
        <location evidence="1">Secretory vesicle membrane</location>
        <topology evidence="1">Single-pass membrane protein</topology>
    </subcellularLocation>
    <subcellularLocation>
        <location evidence="2">Secreted</location>
    </subcellularLocation>
</comment>
<name>A0A1S3FLK8_DIPOR</name>
<evidence type="ECO:0000313" key="12">
    <source>
        <dbReference type="Proteomes" id="UP000081671"/>
    </source>
</evidence>
<dbReference type="OrthoDB" id="536948at2759"/>
<dbReference type="Pfam" id="PF23344">
    <property type="entry name" value="ZP-N"/>
    <property type="match status" value="1"/>
</dbReference>
<dbReference type="Pfam" id="PF00431">
    <property type="entry name" value="CUB"/>
    <property type="match status" value="1"/>
</dbReference>
<dbReference type="InParanoid" id="A0A1S3FLK8"/>
<dbReference type="GO" id="GO:0030658">
    <property type="term" value="C:transport vesicle membrane"/>
    <property type="evidence" value="ECO:0007669"/>
    <property type="project" value="UniProtKB-SubCell"/>
</dbReference>
<dbReference type="SMART" id="SM00241">
    <property type="entry name" value="ZP"/>
    <property type="match status" value="1"/>
</dbReference>
<dbReference type="PANTHER" id="PTHR14002">
    <property type="entry name" value="ENDOGLIN/TGF-BETA RECEPTOR TYPE III"/>
    <property type="match status" value="1"/>
</dbReference>
<evidence type="ECO:0000259" key="10">
    <source>
        <dbReference type="PROSITE" id="PS01180"/>
    </source>
</evidence>
<dbReference type="RefSeq" id="XP_012877446.1">
    <property type="nucleotide sequence ID" value="XM_013021992.1"/>
</dbReference>
<dbReference type="PROSITE" id="PS51034">
    <property type="entry name" value="ZP_2"/>
    <property type="match status" value="1"/>
</dbReference>
<dbReference type="InterPro" id="IPR017977">
    <property type="entry name" value="ZP_dom_CS"/>
</dbReference>
<dbReference type="AlphaFoldDB" id="A0A1S3FLK8"/>
<keyword evidence="3" id="KW-0964">Secreted</keyword>
<gene>
    <name evidence="13" type="primary">LOC105989784</name>
</gene>
<dbReference type="Gene3D" id="2.60.120.290">
    <property type="entry name" value="Spermadhesin, CUB domain"/>
    <property type="match status" value="1"/>
</dbReference>
<evidence type="ECO:0000256" key="7">
    <source>
        <dbReference type="ARBA" id="ARBA00023180"/>
    </source>
</evidence>
<keyword evidence="8" id="KW-0968">Cytoplasmic vesicle</keyword>
<dbReference type="InterPro" id="IPR055355">
    <property type="entry name" value="ZP-C"/>
</dbReference>
<dbReference type="PROSITE" id="PS01180">
    <property type="entry name" value="CUB"/>
    <property type="match status" value="1"/>
</dbReference>
<accession>A0A1S3FLK8</accession>
<dbReference type="FunFam" id="2.60.120.290:FF:000004">
    <property type="entry name" value="Metalloendopeptidase"/>
    <property type="match status" value="1"/>
</dbReference>
<dbReference type="InterPro" id="IPR000859">
    <property type="entry name" value="CUB_dom"/>
</dbReference>
<dbReference type="Pfam" id="PF00100">
    <property type="entry name" value="Zona_pellucida"/>
    <property type="match status" value="1"/>
</dbReference>
<dbReference type="CDD" id="cd00041">
    <property type="entry name" value="CUB"/>
    <property type="match status" value="1"/>
</dbReference>
<dbReference type="Gene3D" id="2.60.40.4100">
    <property type="entry name" value="Zona pellucida, ZP-C domain"/>
    <property type="match status" value="1"/>
</dbReference>
<dbReference type="InterPro" id="IPR042235">
    <property type="entry name" value="ZP-C_dom"/>
</dbReference>
<keyword evidence="4" id="KW-0732">Signal</keyword>
<evidence type="ECO:0000259" key="11">
    <source>
        <dbReference type="PROSITE" id="PS51034"/>
    </source>
</evidence>
<evidence type="ECO:0000256" key="8">
    <source>
        <dbReference type="ARBA" id="ARBA00023329"/>
    </source>
</evidence>
<keyword evidence="6" id="KW-1015">Disulfide bond</keyword>
<dbReference type="Proteomes" id="UP000081671">
    <property type="component" value="Unplaced"/>
</dbReference>
<dbReference type="PROSITE" id="PS00682">
    <property type="entry name" value="ZP_1"/>
    <property type="match status" value="1"/>
</dbReference>
<evidence type="ECO:0000256" key="6">
    <source>
        <dbReference type="ARBA" id="ARBA00023157"/>
    </source>
</evidence>